<organism evidence="7 8">
    <name type="scientific">Parasedimentitalea denitrificans</name>
    <dbReference type="NCBI Taxonomy" id="2211118"/>
    <lineage>
        <taxon>Bacteria</taxon>
        <taxon>Pseudomonadati</taxon>
        <taxon>Pseudomonadota</taxon>
        <taxon>Alphaproteobacteria</taxon>
        <taxon>Rhodobacterales</taxon>
        <taxon>Paracoccaceae</taxon>
        <taxon>Parasedimentitalea</taxon>
    </lineage>
</organism>
<keyword evidence="4" id="KW-0274">FAD</keyword>
<name>A0ABX0WFV2_9RHOB</name>
<comment type="similarity">
    <text evidence="2">Belongs to the class-I pyridine nucleotide-disulfide oxidoreductase family.</text>
</comment>
<evidence type="ECO:0000256" key="1">
    <source>
        <dbReference type="ARBA" id="ARBA00001974"/>
    </source>
</evidence>
<accession>A0ABX0WFV2</accession>
<feature type="domain" description="FAD/NAD(P)-binding" evidence="6">
    <location>
        <begin position="5"/>
        <end position="319"/>
    </location>
</feature>
<keyword evidence="3" id="KW-0285">Flavoprotein</keyword>
<evidence type="ECO:0000259" key="6">
    <source>
        <dbReference type="Pfam" id="PF07992"/>
    </source>
</evidence>
<dbReference type="PRINTS" id="PR00368">
    <property type="entry name" value="FADPNR"/>
</dbReference>
<dbReference type="RefSeq" id="WP_167685834.1">
    <property type="nucleotide sequence ID" value="NZ_QHLQ01000032.1"/>
</dbReference>
<dbReference type="Gene3D" id="3.30.390.30">
    <property type="match status" value="1"/>
</dbReference>
<evidence type="ECO:0000256" key="3">
    <source>
        <dbReference type="ARBA" id="ARBA00022630"/>
    </source>
</evidence>
<evidence type="ECO:0000259" key="5">
    <source>
        <dbReference type="Pfam" id="PF02852"/>
    </source>
</evidence>
<dbReference type="PRINTS" id="PR00411">
    <property type="entry name" value="PNDRDTASEI"/>
</dbReference>
<dbReference type="InterPro" id="IPR001100">
    <property type="entry name" value="Pyr_nuc-diS_OxRdtase"/>
</dbReference>
<dbReference type="EMBL" id="QHLQ01000032">
    <property type="protein sequence ID" value="NIZ63241.1"/>
    <property type="molecule type" value="Genomic_DNA"/>
</dbReference>
<dbReference type="PANTHER" id="PTHR43014:SF5">
    <property type="entry name" value="GLUTATHIONE REDUCTASE (NADPH)"/>
    <property type="match status" value="1"/>
</dbReference>
<dbReference type="InterPro" id="IPR004099">
    <property type="entry name" value="Pyr_nucl-diS_OxRdtase_dimer"/>
</dbReference>
<evidence type="ECO:0000313" key="8">
    <source>
        <dbReference type="Proteomes" id="UP001429564"/>
    </source>
</evidence>
<dbReference type="PIRSF" id="PIRSF000350">
    <property type="entry name" value="Mercury_reductase_MerA"/>
    <property type="match status" value="1"/>
</dbReference>
<evidence type="ECO:0000256" key="2">
    <source>
        <dbReference type="ARBA" id="ARBA00007532"/>
    </source>
</evidence>
<dbReference type="InterPro" id="IPR023753">
    <property type="entry name" value="FAD/NAD-binding_dom"/>
</dbReference>
<keyword evidence="8" id="KW-1185">Reference proteome</keyword>
<dbReference type="SUPFAM" id="SSF51905">
    <property type="entry name" value="FAD/NAD(P)-binding domain"/>
    <property type="match status" value="1"/>
</dbReference>
<feature type="domain" description="Pyridine nucleotide-disulphide oxidoreductase dimerisation" evidence="5">
    <location>
        <begin position="340"/>
        <end position="443"/>
    </location>
</feature>
<protein>
    <submittedName>
        <fullName evidence="7">NAD(P)/FAD-dependent oxidoreductase</fullName>
    </submittedName>
</protein>
<comment type="cofactor">
    <cofactor evidence="1">
        <name>FAD</name>
        <dbReference type="ChEBI" id="CHEBI:57692"/>
    </cofactor>
</comment>
<gene>
    <name evidence="7" type="ORF">DL239_19940</name>
</gene>
<dbReference type="SUPFAM" id="SSF55424">
    <property type="entry name" value="FAD/NAD-linked reductases, dimerisation (C-terminal) domain"/>
    <property type="match status" value="1"/>
</dbReference>
<proteinExistence type="inferred from homology"/>
<dbReference type="InterPro" id="IPR016156">
    <property type="entry name" value="FAD/NAD-linked_Rdtase_dimer_sf"/>
</dbReference>
<evidence type="ECO:0000256" key="4">
    <source>
        <dbReference type="ARBA" id="ARBA00022827"/>
    </source>
</evidence>
<dbReference type="Pfam" id="PF02852">
    <property type="entry name" value="Pyr_redox_dim"/>
    <property type="match status" value="1"/>
</dbReference>
<dbReference type="Proteomes" id="UP001429564">
    <property type="component" value="Unassembled WGS sequence"/>
</dbReference>
<dbReference type="Pfam" id="PF07992">
    <property type="entry name" value="Pyr_redox_2"/>
    <property type="match status" value="1"/>
</dbReference>
<sequence>MTQKFDIIIIGGGNAGFGVSAVAHDAGKSIAFIEERDFGGTCPNRGCTPKKVLVAAAHALHEIETANAHCIEVGKPKLDWSALIRREKAMIDFIPDAMGDLAAKRGTVFRGRGAFTGPNSVEVNGQELTADSIVIATGSRPRQLPIPGAEYMITSDEVLSDENQPKEVVFIGGGVIAMEFSHVYARAGTKVTILEAMPQLLPRMDVDTVNVIKAESERLGIVIHTGVKVEEITKDGETLSVKYSINDQDHVVAVDRIVNGAGRIANTDGLNLDVAGIEHDGIAIKVDEIMRSVSNPSIWVAGDALVNTPQLSPVATHEGRLIGKAIVSGSGQSADFSGLPSCVYTVPAISTVGLTEAEAHSKGIDFRVSKNDMTGWFSGKSYAESAAWAKVLIDNETDQFLGAHMVGHQGEDLIHLFAMAMQHKITAAEFQASHFAFPTFSSDAKNLF</sequence>
<reference evidence="7 8" key="1">
    <citation type="submission" date="2018-05" db="EMBL/GenBank/DDBJ databases">
        <authorList>
            <person name="Zhang Y.-J."/>
        </authorList>
    </citation>
    <scope>NUCLEOTIDE SEQUENCE [LARGE SCALE GENOMIC DNA]</scope>
    <source>
        <strain evidence="7 8">CY04</strain>
    </source>
</reference>
<dbReference type="PANTHER" id="PTHR43014">
    <property type="entry name" value="MERCURIC REDUCTASE"/>
    <property type="match status" value="1"/>
</dbReference>
<comment type="caution">
    <text evidence="7">The sequence shown here is derived from an EMBL/GenBank/DDBJ whole genome shotgun (WGS) entry which is preliminary data.</text>
</comment>
<dbReference type="InterPro" id="IPR036188">
    <property type="entry name" value="FAD/NAD-bd_sf"/>
</dbReference>
<evidence type="ECO:0000313" key="7">
    <source>
        <dbReference type="EMBL" id="NIZ63241.1"/>
    </source>
</evidence>
<dbReference type="Gene3D" id="3.50.50.60">
    <property type="entry name" value="FAD/NAD(P)-binding domain"/>
    <property type="match status" value="2"/>
</dbReference>